<dbReference type="EMBL" id="JAIOIV010000028">
    <property type="protein sequence ID" value="MBZ0155293.1"/>
    <property type="molecule type" value="Genomic_DNA"/>
</dbReference>
<reference evidence="1" key="1">
    <citation type="journal article" date="2021" name="bioRxiv">
        <title>Unraveling nitrogen, sulfur and carbon metabolic pathways and microbial community transcriptional responses to substrate deprivation and toxicity stresses in a bioreactor mimicking anoxic brackish coastal sediment conditions.</title>
        <authorList>
            <person name="Martins P.D."/>
            <person name="Echeveste M.J."/>
            <person name="Arshad A."/>
            <person name="Kurth J."/>
            <person name="Ouboter H."/>
            <person name="Jetten M.S.M."/>
            <person name="Welte C.U."/>
        </authorList>
    </citation>
    <scope>NUCLEOTIDE SEQUENCE</scope>
    <source>
        <strain evidence="1">MAG_39</strain>
    </source>
</reference>
<evidence type="ECO:0000313" key="2">
    <source>
        <dbReference type="Proteomes" id="UP000705867"/>
    </source>
</evidence>
<name>A0A953J2Z8_9BACT</name>
<gene>
    <name evidence="1" type="ORF">K8I29_03650</name>
</gene>
<reference evidence="1" key="2">
    <citation type="submission" date="2021-08" db="EMBL/GenBank/DDBJ databases">
        <authorList>
            <person name="Dalcin Martins P."/>
        </authorList>
    </citation>
    <scope>NUCLEOTIDE SEQUENCE</scope>
    <source>
        <strain evidence="1">MAG_39</strain>
    </source>
</reference>
<sequence length="125" mass="13862">MVNRHNYASRMELKKQTMLSTGLLSNRFPEVSGIVIQMTYYQKGSNPVLMVRTVNILPSSYAYFKMDCMIKGCEGGGFDLTSIVADMVKDHKKAKKGTLVCSGESDILDSAHASIAYEIAIHYNS</sequence>
<evidence type="ECO:0000313" key="1">
    <source>
        <dbReference type="EMBL" id="MBZ0155293.1"/>
    </source>
</evidence>
<proteinExistence type="predicted"/>
<dbReference type="Proteomes" id="UP000705867">
    <property type="component" value="Unassembled WGS sequence"/>
</dbReference>
<comment type="caution">
    <text evidence="1">The sequence shown here is derived from an EMBL/GenBank/DDBJ whole genome shotgun (WGS) entry which is preliminary data.</text>
</comment>
<dbReference type="AlphaFoldDB" id="A0A953J2Z8"/>
<organism evidence="1 2">
    <name type="scientific">Candidatus Nitrobium versatile</name>
    <dbReference type="NCBI Taxonomy" id="2884831"/>
    <lineage>
        <taxon>Bacteria</taxon>
        <taxon>Pseudomonadati</taxon>
        <taxon>Nitrospirota</taxon>
        <taxon>Nitrospiria</taxon>
        <taxon>Nitrospirales</taxon>
        <taxon>Nitrospiraceae</taxon>
        <taxon>Candidatus Nitrobium</taxon>
    </lineage>
</organism>
<protein>
    <submittedName>
        <fullName evidence="1">Uncharacterized protein</fullName>
    </submittedName>
</protein>
<accession>A0A953J2Z8</accession>